<feature type="compositionally biased region" description="Basic residues" evidence="1">
    <location>
        <begin position="185"/>
        <end position="200"/>
    </location>
</feature>
<feature type="region of interest" description="Disordered" evidence="1">
    <location>
        <begin position="247"/>
        <end position="274"/>
    </location>
</feature>
<feature type="compositionally biased region" description="Basic and acidic residues" evidence="1">
    <location>
        <begin position="82"/>
        <end position="91"/>
    </location>
</feature>
<accession>A0A6J4RLI5</accession>
<protein>
    <submittedName>
        <fullName evidence="2">Uncharacterized protein</fullName>
    </submittedName>
</protein>
<feature type="region of interest" description="Disordered" evidence="1">
    <location>
        <begin position="159"/>
        <end position="219"/>
    </location>
</feature>
<dbReference type="EMBL" id="CADCVK010000147">
    <property type="protein sequence ID" value="CAA9472390.1"/>
    <property type="molecule type" value="Genomic_DNA"/>
</dbReference>
<feature type="non-terminal residue" evidence="2">
    <location>
        <position position="274"/>
    </location>
</feature>
<dbReference type="AlphaFoldDB" id="A0A6J4RLI5"/>
<proteinExistence type="predicted"/>
<gene>
    <name evidence="2" type="ORF">AVDCRST_MAG12-884</name>
</gene>
<feature type="non-terminal residue" evidence="2">
    <location>
        <position position="1"/>
    </location>
</feature>
<evidence type="ECO:0000256" key="1">
    <source>
        <dbReference type="SAM" id="MobiDB-lite"/>
    </source>
</evidence>
<reference evidence="2" key="1">
    <citation type="submission" date="2020-02" db="EMBL/GenBank/DDBJ databases">
        <authorList>
            <person name="Meier V. D."/>
        </authorList>
    </citation>
    <scope>NUCLEOTIDE SEQUENCE</scope>
    <source>
        <strain evidence="2">AVDCRST_MAG12</strain>
    </source>
</reference>
<name>A0A6J4RLI5_9ACTN</name>
<evidence type="ECO:0000313" key="2">
    <source>
        <dbReference type="EMBL" id="CAA9472390.1"/>
    </source>
</evidence>
<feature type="region of interest" description="Disordered" evidence="1">
    <location>
        <begin position="122"/>
        <end position="143"/>
    </location>
</feature>
<feature type="region of interest" description="Disordered" evidence="1">
    <location>
        <begin position="1"/>
        <end position="20"/>
    </location>
</feature>
<organism evidence="2">
    <name type="scientific">uncultured Rubrobacteraceae bacterium</name>
    <dbReference type="NCBI Taxonomy" id="349277"/>
    <lineage>
        <taxon>Bacteria</taxon>
        <taxon>Bacillati</taxon>
        <taxon>Actinomycetota</taxon>
        <taxon>Rubrobacteria</taxon>
        <taxon>Rubrobacterales</taxon>
        <taxon>Rubrobacteraceae</taxon>
        <taxon>environmental samples</taxon>
    </lineage>
</organism>
<sequence>APLGAAPGRAGGGDPDRLAGARARVRGRGVGLRRGSFCRGARALRFVGLARGDLPGVGVDQLVRGRRGGRRPTCHAPAVLRRGVEGGHPDPADGGPGKYCGGRTRRPVRAGLRRARGPVRAGLPAARPVGPVPAPPAADDGRSARRLLGVLVRGRPHSRLPRARRAVGRQVPRRDHEADAAAARRVGRARTPRPRGRRLAHRDPHAGLGGAGRVGGPAPLLRSLRCRRRLRRLSGDPGAVLRALPAGRYGLRHQTPGLHRGRDTSPRGGPTRPL</sequence>
<feature type="region of interest" description="Disordered" evidence="1">
    <location>
        <begin position="81"/>
        <end position="105"/>
    </location>
</feature>